<name>A0A830GMK3_9EURY</name>
<dbReference type="InterPro" id="IPR016181">
    <property type="entry name" value="Acyl_CoA_acyltransferase"/>
</dbReference>
<evidence type="ECO:0000256" key="3">
    <source>
        <dbReference type="ARBA" id="ARBA00038502"/>
    </source>
</evidence>
<dbReference type="GO" id="GO:0016747">
    <property type="term" value="F:acyltransferase activity, transferring groups other than amino-acyl groups"/>
    <property type="evidence" value="ECO:0007669"/>
    <property type="project" value="InterPro"/>
</dbReference>
<proteinExistence type="inferred from homology"/>
<sequence>MPGAPHVYGDDITLRPVEPADHEFLAKHWNHPDVRHGTNKHEPVTVQSLVEGKKDDCLYFLICHDGEPVGMEWLELAGDVHRRAELGGWVVPEESGQGFATAAARLSVEYGFDELNLHKVYARVFDYNEASKRLLRKVGFEEEGRVREHFYVDGEYVDAVFYGVLEPEYERER</sequence>
<evidence type="ECO:0000313" key="6">
    <source>
        <dbReference type="Proteomes" id="UP000605784"/>
    </source>
</evidence>
<dbReference type="PANTHER" id="PTHR43792">
    <property type="entry name" value="GNAT FAMILY, PUTATIVE (AFU_ORTHOLOGUE AFUA_3G00765)-RELATED-RELATED"/>
    <property type="match status" value="1"/>
</dbReference>
<evidence type="ECO:0000313" key="5">
    <source>
        <dbReference type="EMBL" id="GGN95185.1"/>
    </source>
</evidence>
<dbReference type="EMBL" id="BMOU01000003">
    <property type="protein sequence ID" value="GGN95185.1"/>
    <property type="molecule type" value="Genomic_DNA"/>
</dbReference>
<evidence type="ECO:0000256" key="2">
    <source>
        <dbReference type="ARBA" id="ARBA00023315"/>
    </source>
</evidence>
<dbReference type="Pfam" id="PF13302">
    <property type="entry name" value="Acetyltransf_3"/>
    <property type="match status" value="1"/>
</dbReference>
<gene>
    <name evidence="5" type="ORF">GCM10009030_22300</name>
</gene>
<organism evidence="5 6">
    <name type="scientific">Haloarcula pellucida</name>
    <dbReference type="NCBI Taxonomy" id="1427151"/>
    <lineage>
        <taxon>Archaea</taxon>
        <taxon>Methanobacteriati</taxon>
        <taxon>Methanobacteriota</taxon>
        <taxon>Stenosarchaea group</taxon>
        <taxon>Halobacteria</taxon>
        <taxon>Halobacteriales</taxon>
        <taxon>Haloarculaceae</taxon>
        <taxon>Haloarcula</taxon>
    </lineage>
</organism>
<protein>
    <submittedName>
        <fullName evidence="5">N-acetyltransferase</fullName>
    </submittedName>
</protein>
<dbReference type="Proteomes" id="UP000605784">
    <property type="component" value="Unassembled WGS sequence"/>
</dbReference>
<comment type="similarity">
    <text evidence="3">Belongs to the acetyltransferase family. RimJ subfamily.</text>
</comment>
<dbReference type="AlphaFoldDB" id="A0A830GMK3"/>
<dbReference type="InterPro" id="IPR000182">
    <property type="entry name" value="GNAT_dom"/>
</dbReference>
<feature type="domain" description="N-acetyltransferase" evidence="4">
    <location>
        <begin position="12"/>
        <end position="163"/>
    </location>
</feature>
<keyword evidence="2" id="KW-0012">Acyltransferase</keyword>
<dbReference type="InterPro" id="IPR051531">
    <property type="entry name" value="N-acetyltransferase"/>
</dbReference>
<reference evidence="5" key="2">
    <citation type="submission" date="2020-09" db="EMBL/GenBank/DDBJ databases">
        <authorList>
            <person name="Sun Q."/>
            <person name="Ohkuma M."/>
        </authorList>
    </citation>
    <scope>NUCLEOTIDE SEQUENCE</scope>
    <source>
        <strain evidence="5">JCM 17820</strain>
    </source>
</reference>
<comment type="caution">
    <text evidence="5">The sequence shown here is derived from an EMBL/GenBank/DDBJ whole genome shotgun (WGS) entry which is preliminary data.</text>
</comment>
<dbReference type="CDD" id="cd04301">
    <property type="entry name" value="NAT_SF"/>
    <property type="match status" value="1"/>
</dbReference>
<reference evidence="5" key="1">
    <citation type="journal article" date="2014" name="Int. J. Syst. Evol. Microbiol.">
        <title>Complete genome sequence of Corynebacterium casei LMG S-19264T (=DSM 44701T), isolated from a smear-ripened cheese.</title>
        <authorList>
            <consortium name="US DOE Joint Genome Institute (JGI-PGF)"/>
            <person name="Walter F."/>
            <person name="Albersmeier A."/>
            <person name="Kalinowski J."/>
            <person name="Ruckert C."/>
        </authorList>
    </citation>
    <scope>NUCLEOTIDE SEQUENCE</scope>
    <source>
        <strain evidence="5">JCM 17820</strain>
    </source>
</reference>
<dbReference type="SUPFAM" id="SSF55729">
    <property type="entry name" value="Acyl-CoA N-acyltransferases (Nat)"/>
    <property type="match status" value="1"/>
</dbReference>
<accession>A0A830GMK3</accession>
<dbReference type="RefSeq" id="WP_188997500.1">
    <property type="nucleotide sequence ID" value="NZ_BMOU01000003.1"/>
</dbReference>
<dbReference type="Gene3D" id="3.40.630.30">
    <property type="match status" value="1"/>
</dbReference>
<keyword evidence="6" id="KW-1185">Reference proteome</keyword>
<dbReference type="PROSITE" id="PS51186">
    <property type="entry name" value="GNAT"/>
    <property type="match status" value="1"/>
</dbReference>
<evidence type="ECO:0000256" key="1">
    <source>
        <dbReference type="ARBA" id="ARBA00022679"/>
    </source>
</evidence>
<keyword evidence="1 5" id="KW-0808">Transferase</keyword>
<evidence type="ECO:0000259" key="4">
    <source>
        <dbReference type="PROSITE" id="PS51186"/>
    </source>
</evidence>
<dbReference type="PANTHER" id="PTHR43792:SF8">
    <property type="entry name" value="[RIBOSOMAL PROTEIN US5]-ALANINE N-ACETYLTRANSFERASE"/>
    <property type="match status" value="1"/>
</dbReference>